<feature type="compositionally biased region" description="Polar residues" evidence="1">
    <location>
        <begin position="93"/>
        <end position="104"/>
    </location>
</feature>
<reference evidence="2" key="1">
    <citation type="submission" date="2021-06" db="EMBL/GenBank/DDBJ databases">
        <title>Candida auris outbreak in lebanese hospital.</title>
        <authorList>
            <person name="Finianos M."/>
        </authorList>
    </citation>
    <scope>NUCLEOTIDE SEQUENCE</scope>
    <source>
        <strain evidence="2">CA7LBN</strain>
    </source>
</reference>
<protein>
    <submittedName>
        <fullName evidence="2">Uncharacterized protein</fullName>
    </submittedName>
</protein>
<feature type="region of interest" description="Disordered" evidence="1">
    <location>
        <begin position="272"/>
        <end position="311"/>
    </location>
</feature>
<feature type="region of interest" description="Disordered" evidence="1">
    <location>
        <begin position="52"/>
        <end position="252"/>
    </location>
</feature>
<feature type="region of interest" description="Disordered" evidence="1">
    <location>
        <begin position="1"/>
        <end position="36"/>
    </location>
</feature>
<evidence type="ECO:0000313" key="2">
    <source>
        <dbReference type="EMBL" id="QWW25655.1"/>
    </source>
</evidence>
<accession>A0A8F2W5H5</accession>
<gene>
    <name evidence="2" type="ORF">CA7LBN_004542</name>
</gene>
<feature type="compositionally biased region" description="Acidic residues" evidence="1">
    <location>
        <begin position="353"/>
        <end position="362"/>
    </location>
</feature>
<feature type="compositionally biased region" description="Basic and acidic residues" evidence="1">
    <location>
        <begin position="544"/>
        <end position="574"/>
    </location>
</feature>
<feature type="compositionally biased region" description="Basic and acidic residues" evidence="1">
    <location>
        <begin position="153"/>
        <end position="170"/>
    </location>
</feature>
<evidence type="ECO:0000256" key="1">
    <source>
        <dbReference type="SAM" id="MobiDB-lite"/>
    </source>
</evidence>
<feature type="compositionally biased region" description="Acidic residues" evidence="1">
    <location>
        <begin position="179"/>
        <end position="195"/>
    </location>
</feature>
<feature type="compositionally biased region" description="Low complexity" evidence="1">
    <location>
        <begin position="52"/>
        <end position="63"/>
    </location>
</feature>
<name>A0A8F2W5H5_CANAR</name>
<feature type="compositionally biased region" description="Basic and acidic residues" evidence="1">
    <location>
        <begin position="196"/>
        <end position="236"/>
    </location>
</feature>
<dbReference type="EMBL" id="CP076754">
    <property type="protein sequence ID" value="QWW25655.1"/>
    <property type="molecule type" value="Genomic_DNA"/>
</dbReference>
<sequence>MRRVKNIIFGEGQPSPPRQRNSGSQPPIIHKNSGKQGHFMKLVSALLPQAFENAESAESAEPAEPARPAEPAEPAETADLLSDPEEDDKPPQETATTIVSSTPLKQPAKPKRRYKRYEVTSRRRVINPSSESEESEQEIVMSSHVEELSEDSEYLREKQREILEELERQLQEMGGWGENAEESEKGDEEVNEDEGKEGKGEEENDKEEEKKDKEEEKMDKEEEKMDKEEENHESRVQDTSVPLWPTGNEEITGIDEEFIDVKKEKLTEGEPVNVSPRVVQSNMGKQEEAAENKSTILPSKKYPMRTVKESQASGDIKVVAFNRTKRNCSKSNNTRVDACLSVDESDDGKSSEYSDDESEYYSDDASTSKGGKSKKPFVEHNLPEQASHKRPRVILPAKYKLPPSVQLSTRYPRAPASAPGDVVPSSSTTALEPPSSTTLPPTSRTSMITESAHADEIKPMKTVQAQMKGKSRSFSSSNIAYPNLSPSRSANYKRSPNSSPLPSSAQAFTKEQETSYRLSSQTSPVNSHEERLPESGKGPLTTIIKKETTKQDALIKSETRADTSIKKEKADGTVKPHAISQEFNIAALDWNQSLLSSSTVQQPRAKRIKLVPMSVSPPVKPKQKSLAQQLQERREQLAMAAKKAQKL</sequence>
<feature type="compositionally biased region" description="Low complexity" evidence="1">
    <location>
        <begin position="424"/>
        <end position="446"/>
    </location>
</feature>
<proteinExistence type="predicted"/>
<feature type="region of interest" description="Disordered" evidence="1">
    <location>
        <begin position="323"/>
        <end position="574"/>
    </location>
</feature>
<organism evidence="2">
    <name type="scientific">Candidozyma auris</name>
    <name type="common">Yeast</name>
    <name type="synonym">Candida auris</name>
    <dbReference type="NCBI Taxonomy" id="498019"/>
    <lineage>
        <taxon>Eukaryota</taxon>
        <taxon>Fungi</taxon>
        <taxon>Dikarya</taxon>
        <taxon>Ascomycota</taxon>
        <taxon>Saccharomycotina</taxon>
        <taxon>Pichiomycetes</taxon>
        <taxon>Metschnikowiaceae</taxon>
        <taxon>Candidozyma</taxon>
    </lineage>
</organism>
<feature type="compositionally biased region" description="Polar residues" evidence="1">
    <location>
        <begin position="472"/>
        <end position="526"/>
    </location>
</feature>
<dbReference type="Proteomes" id="UP000825438">
    <property type="component" value="Chromosome VI"/>
</dbReference>
<dbReference type="AlphaFoldDB" id="A0A8F2W5H5"/>